<dbReference type="Pfam" id="PF18290">
    <property type="entry name" value="Nudix_hydro"/>
    <property type="match status" value="1"/>
</dbReference>
<evidence type="ECO:0000313" key="6">
    <source>
        <dbReference type="Proteomes" id="UP000264353"/>
    </source>
</evidence>
<dbReference type="EC" id="3.6.1.13" evidence="3"/>
<comment type="cofactor">
    <cofactor evidence="3">
        <name>Mg(2+)</name>
        <dbReference type="ChEBI" id="CHEBI:18420"/>
    </cofactor>
</comment>
<reference evidence="5 6" key="1">
    <citation type="submission" date="2018-06" db="EMBL/GenBank/DDBJ databases">
        <title>WGS assembly of Brassica rapa FPsc.</title>
        <authorList>
            <person name="Bowman J."/>
            <person name="Kohchi T."/>
            <person name="Yamato K."/>
            <person name="Jenkins J."/>
            <person name="Shu S."/>
            <person name="Ishizaki K."/>
            <person name="Yamaoka S."/>
            <person name="Nishihama R."/>
            <person name="Nakamura Y."/>
            <person name="Berger F."/>
            <person name="Adam C."/>
            <person name="Aki S."/>
            <person name="Althoff F."/>
            <person name="Araki T."/>
            <person name="Arteaga-Vazquez M."/>
            <person name="Balasubrmanian S."/>
            <person name="Bauer D."/>
            <person name="Boehm C."/>
            <person name="Briginshaw L."/>
            <person name="Caballero-Perez J."/>
            <person name="Catarino B."/>
            <person name="Chen F."/>
            <person name="Chiyoda S."/>
            <person name="Chovatia M."/>
            <person name="Davies K."/>
            <person name="Delmans M."/>
            <person name="Demura T."/>
            <person name="Dierschke T."/>
            <person name="Dolan L."/>
            <person name="Dorantes-Acosta A."/>
            <person name="Eklund D."/>
            <person name="Florent S."/>
            <person name="Flores-Sandoval E."/>
            <person name="Fujiyama A."/>
            <person name="Fukuzawa H."/>
            <person name="Galik B."/>
            <person name="Grimanelli D."/>
            <person name="Grimwood J."/>
            <person name="Grossniklaus U."/>
            <person name="Hamada T."/>
            <person name="Haseloff J."/>
            <person name="Hetherington A."/>
            <person name="Higo A."/>
            <person name="Hirakawa Y."/>
            <person name="Hundley H."/>
            <person name="Ikeda Y."/>
            <person name="Inoue K."/>
            <person name="Inoue S."/>
            <person name="Ishida S."/>
            <person name="Jia Q."/>
            <person name="Kakita M."/>
            <person name="Kanazawa T."/>
            <person name="Kawai Y."/>
            <person name="Kawashima T."/>
            <person name="Kennedy M."/>
            <person name="Kinose K."/>
            <person name="Kinoshita T."/>
            <person name="Kohara Y."/>
            <person name="Koide E."/>
            <person name="Komatsu K."/>
            <person name="Kopischke S."/>
            <person name="Kubo M."/>
            <person name="Kyozuka J."/>
            <person name="Lagercrantz U."/>
            <person name="Lin S."/>
            <person name="Lindquist E."/>
            <person name="Lipzen A."/>
            <person name="Lu C."/>
            <person name="Luna E."/>
            <person name="Martienssen R."/>
            <person name="Minamino N."/>
            <person name="Mizutani M."/>
            <person name="Mizutani M."/>
            <person name="Mochizuki N."/>
            <person name="Monte I."/>
            <person name="Mosher R."/>
            <person name="Nagasaki H."/>
            <person name="Nakagami H."/>
            <person name="Naramoto S."/>
            <person name="Nishitani K."/>
            <person name="Ohtani M."/>
            <person name="Okamoto T."/>
            <person name="Okumura M."/>
            <person name="Phillips J."/>
            <person name="Pollak B."/>
            <person name="Reinders A."/>
            <person name="Roevekamp M."/>
            <person name="Sano R."/>
            <person name="Sawa S."/>
            <person name="Schmid M."/>
            <person name="Shirakawa M."/>
            <person name="Solano R."/>
            <person name="Spunde A."/>
            <person name="Suetsugu N."/>
            <person name="Sugano S."/>
            <person name="Sugiyama A."/>
            <person name="Sun R."/>
            <person name="Suzuki Y."/>
            <person name="Takenaka M."/>
            <person name="Takezawa D."/>
            <person name="Tomogane H."/>
            <person name="Tsuzuki M."/>
            <person name="Ueda T."/>
            <person name="Umeda M."/>
            <person name="Ward J."/>
            <person name="Watanabe Y."/>
            <person name="Yazaki K."/>
            <person name="Yokoyama R."/>
            <person name="Yoshitake Y."/>
            <person name="Yotsui I."/>
            <person name="Zachgo S."/>
            <person name="Schmutz J."/>
        </authorList>
    </citation>
    <scope>NUCLEOTIDE SEQUENCE [LARGE SCALE GENOMIC DNA]</scope>
    <source>
        <strain evidence="6">cv. B-3</strain>
    </source>
</reference>
<dbReference type="PANTHER" id="PTHR13994:SF13">
    <property type="entry name" value="FI03680P"/>
    <property type="match status" value="1"/>
</dbReference>
<keyword evidence="3" id="KW-0479">Metal-binding</keyword>
<dbReference type="AlphaFoldDB" id="A0A397XVB5"/>
<dbReference type="EMBL" id="CM010636">
    <property type="protein sequence ID" value="RID45245.1"/>
    <property type="molecule type" value="Genomic_DNA"/>
</dbReference>
<comment type="catalytic activity">
    <reaction evidence="3">
        <text>NADH + H2O = reduced beta-nicotinamide D-ribonucleotide + AMP + 2 H(+)</text>
        <dbReference type="Rhea" id="RHEA:48868"/>
        <dbReference type="ChEBI" id="CHEBI:15377"/>
        <dbReference type="ChEBI" id="CHEBI:15378"/>
        <dbReference type="ChEBI" id="CHEBI:57945"/>
        <dbReference type="ChEBI" id="CHEBI:90832"/>
        <dbReference type="ChEBI" id="CHEBI:456215"/>
        <dbReference type="EC" id="3.6.1.22"/>
    </reaction>
</comment>
<evidence type="ECO:0000256" key="2">
    <source>
        <dbReference type="ARBA" id="ARBA00022801"/>
    </source>
</evidence>
<dbReference type="EC" id="3.6.1.22" evidence="3"/>
<protein>
    <recommendedName>
        <fullName evidence="3">Nudix hydrolase</fullName>
        <shortName evidence="3">AtNUDT</shortName>
        <ecNumber evidence="3">3.6.1.13</ecNumber>
        <ecNumber evidence="3">3.6.1.22</ecNumber>
    </recommendedName>
    <alternativeName>
        <fullName evidence="3">ADP-ribose pyrophosphatase</fullName>
    </alternativeName>
    <alternativeName>
        <fullName evidence="3">NADH pyrophosphatase</fullName>
    </alternativeName>
</protein>
<dbReference type="GO" id="GO:0047631">
    <property type="term" value="F:ADP-ribose diphosphatase activity"/>
    <property type="evidence" value="ECO:0007669"/>
    <property type="project" value="UniProtKB-UniRule"/>
</dbReference>
<dbReference type="GO" id="GO:0051287">
    <property type="term" value="F:NAD binding"/>
    <property type="evidence" value="ECO:0007669"/>
    <property type="project" value="UniProtKB-UniRule"/>
</dbReference>
<sequence>MQSFEQPFCDVTISPKFCSSKVEGSRAISSNSGYKMDGLNIRNKNLLRSAKERLLLDTHDEYGGVGVDHGKLPSNPNAFASMLRNSLSNWRTKGKKKIWLKLPVKKSELEGFEYHHAEKGYVMLTYWIPEEEPCMLHANASHQVGVGRLCQYKEKFDIFFICMLKPLSHKIIIDNLEIKAAKWMPLVEFVDQPMIKGEKMFKIVSTFDGRPSLYYNVVHGDDPSHSNCTADFY</sequence>
<comment type="catalytic activity">
    <reaction evidence="3">
        <text>ADP-D-ribose + H2O = D-ribose 5-phosphate + AMP + 2 H(+)</text>
        <dbReference type="Rhea" id="RHEA:10412"/>
        <dbReference type="ChEBI" id="CHEBI:15377"/>
        <dbReference type="ChEBI" id="CHEBI:15378"/>
        <dbReference type="ChEBI" id="CHEBI:57967"/>
        <dbReference type="ChEBI" id="CHEBI:78346"/>
        <dbReference type="ChEBI" id="CHEBI:456215"/>
        <dbReference type="EC" id="3.6.1.13"/>
    </reaction>
</comment>
<proteinExistence type="inferred from homology"/>
<gene>
    <name evidence="5" type="ORF">BRARA_I01987</name>
</gene>
<keyword evidence="3" id="KW-0460">Magnesium</keyword>
<comment type="catalytic activity">
    <reaction evidence="3">
        <text>NAD(+) + H2O = beta-nicotinamide D-ribonucleotide + AMP + 2 H(+)</text>
        <dbReference type="Rhea" id="RHEA:11800"/>
        <dbReference type="ChEBI" id="CHEBI:14649"/>
        <dbReference type="ChEBI" id="CHEBI:15377"/>
        <dbReference type="ChEBI" id="CHEBI:15378"/>
        <dbReference type="ChEBI" id="CHEBI:57540"/>
        <dbReference type="ChEBI" id="CHEBI:456215"/>
        <dbReference type="EC" id="3.6.1.22"/>
    </reaction>
</comment>
<dbReference type="GO" id="GO:0046872">
    <property type="term" value="F:metal ion binding"/>
    <property type="evidence" value="ECO:0007669"/>
    <property type="project" value="UniProtKB-UniRule"/>
</dbReference>
<feature type="domain" description="Pre-nudix hydrolase" evidence="4">
    <location>
        <begin position="58"/>
        <end position="128"/>
    </location>
</feature>
<evidence type="ECO:0000256" key="3">
    <source>
        <dbReference type="RuleBase" id="RU368106"/>
    </source>
</evidence>
<dbReference type="Proteomes" id="UP000264353">
    <property type="component" value="Chromosome A9"/>
</dbReference>
<evidence type="ECO:0000256" key="1">
    <source>
        <dbReference type="ARBA" id="ARBA00005582"/>
    </source>
</evidence>
<comment type="function">
    <text evidence="3">Mediates the hydrolysis of some nucleoside diphosphate derivatives, possibly using both NADH and ADP-ribose as substrates.</text>
</comment>
<dbReference type="InterPro" id="IPR003293">
    <property type="entry name" value="Nudix_hydrolase6-like"/>
</dbReference>
<evidence type="ECO:0000259" key="4">
    <source>
        <dbReference type="Pfam" id="PF18290"/>
    </source>
</evidence>
<accession>A0A397XVB5</accession>
<keyword evidence="2 3" id="KW-0378">Hydrolase</keyword>
<dbReference type="Gene3D" id="3.40.630.30">
    <property type="match status" value="1"/>
</dbReference>
<evidence type="ECO:0000313" key="5">
    <source>
        <dbReference type="EMBL" id="RID45245.1"/>
    </source>
</evidence>
<comment type="similarity">
    <text evidence="1 3">Belongs to the Nudix hydrolase family.</text>
</comment>
<dbReference type="PANTHER" id="PTHR13994">
    <property type="entry name" value="NUDIX HYDROLASE RELATED"/>
    <property type="match status" value="1"/>
</dbReference>
<dbReference type="InterPro" id="IPR040618">
    <property type="entry name" value="Pre-Nudix"/>
</dbReference>
<organism evidence="5 6">
    <name type="scientific">Brassica campestris</name>
    <name type="common">Field mustard</name>
    <dbReference type="NCBI Taxonomy" id="3711"/>
    <lineage>
        <taxon>Eukaryota</taxon>
        <taxon>Viridiplantae</taxon>
        <taxon>Streptophyta</taxon>
        <taxon>Embryophyta</taxon>
        <taxon>Tracheophyta</taxon>
        <taxon>Spermatophyta</taxon>
        <taxon>Magnoliopsida</taxon>
        <taxon>eudicotyledons</taxon>
        <taxon>Gunneridae</taxon>
        <taxon>Pentapetalae</taxon>
        <taxon>rosids</taxon>
        <taxon>malvids</taxon>
        <taxon>Brassicales</taxon>
        <taxon>Brassicaceae</taxon>
        <taxon>Brassiceae</taxon>
        <taxon>Brassica</taxon>
    </lineage>
</organism>
<name>A0A397XVB5_BRACM</name>
<dbReference type="GO" id="GO:0035529">
    <property type="term" value="F:NADH pyrophosphatase activity"/>
    <property type="evidence" value="ECO:0007669"/>
    <property type="project" value="UniProtKB-UniRule"/>
</dbReference>